<keyword evidence="6" id="KW-0813">Transport</keyword>
<feature type="transmembrane region" description="Helical" evidence="6">
    <location>
        <begin position="62"/>
        <end position="80"/>
    </location>
</feature>
<evidence type="ECO:0000256" key="1">
    <source>
        <dbReference type="ARBA" id="ARBA00004141"/>
    </source>
</evidence>
<dbReference type="VEuPathDB" id="FungiDB:EMCG_08921"/>
<dbReference type="Proteomes" id="UP000034164">
    <property type="component" value="Unassembled WGS sequence"/>
</dbReference>
<dbReference type="Pfam" id="PF04145">
    <property type="entry name" value="Ctr"/>
    <property type="match status" value="1"/>
</dbReference>
<evidence type="ECO:0000256" key="5">
    <source>
        <dbReference type="ARBA" id="ARBA00023136"/>
    </source>
</evidence>
<dbReference type="EMBL" id="LCZI01000683">
    <property type="protein sequence ID" value="KKZ65213.1"/>
    <property type="molecule type" value="Genomic_DNA"/>
</dbReference>
<evidence type="ECO:0000313" key="8">
    <source>
        <dbReference type="EMBL" id="KKZ65213.1"/>
    </source>
</evidence>
<proteinExistence type="inferred from homology"/>
<dbReference type="OrthoDB" id="161814at2759"/>
<comment type="similarity">
    <text evidence="2 6">Belongs to the copper transporter (Ctr) (TC 1.A.56) family. SLC31A subfamily.</text>
</comment>
<accession>A0A0G2I448</accession>
<organism evidence="8 9">
    <name type="scientific">[Emmonsia] crescens</name>
    <dbReference type="NCBI Taxonomy" id="73230"/>
    <lineage>
        <taxon>Eukaryota</taxon>
        <taxon>Fungi</taxon>
        <taxon>Dikarya</taxon>
        <taxon>Ascomycota</taxon>
        <taxon>Pezizomycotina</taxon>
        <taxon>Eurotiomycetes</taxon>
        <taxon>Eurotiomycetidae</taxon>
        <taxon>Onygenales</taxon>
        <taxon>Ajellomycetaceae</taxon>
        <taxon>Emergomyces</taxon>
    </lineage>
</organism>
<name>A0A0G2I448_9EURO</name>
<feature type="region of interest" description="Disordered" evidence="7">
    <location>
        <begin position="106"/>
        <end position="131"/>
    </location>
</feature>
<dbReference type="PANTHER" id="PTHR12483:SF73">
    <property type="entry name" value="COPPER TRANSPORT PROTEIN CTR3"/>
    <property type="match status" value="1"/>
</dbReference>
<comment type="caution">
    <text evidence="8">The sequence shown here is derived from an EMBL/GenBank/DDBJ whole genome shotgun (WGS) entry which is preliminary data.</text>
</comment>
<dbReference type="AlphaFoldDB" id="A0A0G2I448"/>
<protein>
    <recommendedName>
        <fullName evidence="6">Copper transport protein</fullName>
    </recommendedName>
</protein>
<evidence type="ECO:0000256" key="6">
    <source>
        <dbReference type="RuleBase" id="RU367022"/>
    </source>
</evidence>
<evidence type="ECO:0000256" key="7">
    <source>
        <dbReference type="SAM" id="MobiDB-lite"/>
    </source>
</evidence>
<evidence type="ECO:0000256" key="3">
    <source>
        <dbReference type="ARBA" id="ARBA00022692"/>
    </source>
</evidence>
<keyword evidence="6" id="KW-0186">Copper</keyword>
<dbReference type="GO" id="GO:0016020">
    <property type="term" value="C:membrane"/>
    <property type="evidence" value="ECO:0007669"/>
    <property type="project" value="UniProtKB-SubCell"/>
</dbReference>
<dbReference type="InterPro" id="IPR007274">
    <property type="entry name" value="Cop_transporter"/>
</dbReference>
<comment type="subcellular location">
    <subcellularLocation>
        <location evidence="1 6">Membrane</location>
        <topology evidence="1 6">Multi-pass membrane protein</topology>
    </subcellularLocation>
</comment>
<dbReference type="GO" id="GO:0005375">
    <property type="term" value="F:copper ion transmembrane transporter activity"/>
    <property type="evidence" value="ECO:0007669"/>
    <property type="project" value="UniProtKB-UniRule"/>
</dbReference>
<sequence length="194" mass="21356">MDMTMNMTHGAPMPTSTAAPSMSGMGGMGHSQNGCKISMLWNWNVMNACFISSSWRITSRGMFAGSCIGVILLVMCLEFLRRAGHEYDKYVAGKSNLFTGRVNRSSISVSPKSTSSGLESRDEAPLSPRKRAARPSLLQHIGRSLLHMVQFGVAYFVMLLAMYYNGYIIISILIGSFLGAFVFSWKSEEEKLVS</sequence>
<keyword evidence="3 6" id="KW-0812">Transmembrane</keyword>
<keyword evidence="4 6" id="KW-1133">Transmembrane helix</keyword>
<reference evidence="9" key="1">
    <citation type="journal article" date="2015" name="PLoS Genet.">
        <title>The dynamic genome and transcriptome of the human fungal pathogen Blastomyces and close relative Emmonsia.</title>
        <authorList>
            <person name="Munoz J.F."/>
            <person name="Gauthier G.M."/>
            <person name="Desjardins C.A."/>
            <person name="Gallo J.E."/>
            <person name="Holder J."/>
            <person name="Sullivan T.D."/>
            <person name="Marty A.J."/>
            <person name="Carmen J.C."/>
            <person name="Chen Z."/>
            <person name="Ding L."/>
            <person name="Gujja S."/>
            <person name="Magrini V."/>
            <person name="Misas E."/>
            <person name="Mitreva M."/>
            <person name="Priest M."/>
            <person name="Saif S."/>
            <person name="Whiston E.A."/>
            <person name="Young S."/>
            <person name="Zeng Q."/>
            <person name="Goldman W.E."/>
            <person name="Mardis E.R."/>
            <person name="Taylor J.W."/>
            <person name="McEwen J.G."/>
            <person name="Clay O.K."/>
            <person name="Klein B.S."/>
            <person name="Cuomo C.A."/>
        </authorList>
    </citation>
    <scope>NUCLEOTIDE SEQUENCE [LARGE SCALE GENOMIC DNA]</scope>
    <source>
        <strain evidence="9">UAMH 3008</strain>
    </source>
</reference>
<feature type="transmembrane region" description="Helical" evidence="6">
    <location>
        <begin position="167"/>
        <end position="185"/>
    </location>
</feature>
<keyword evidence="5 6" id="KW-0472">Membrane</keyword>
<dbReference type="PANTHER" id="PTHR12483">
    <property type="entry name" value="SOLUTE CARRIER FAMILY 31 COPPER TRANSPORTERS"/>
    <property type="match status" value="1"/>
</dbReference>
<evidence type="ECO:0000256" key="2">
    <source>
        <dbReference type="ARBA" id="ARBA00006921"/>
    </source>
</evidence>
<keyword evidence="6" id="KW-0406">Ion transport</keyword>
<keyword evidence="6" id="KW-0187">Copper transport</keyword>
<evidence type="ECO:0000256" key="4">
    <source>
        <dbReference type="ARBA" id="ARBA00022989"/>
    </source>
</evidence>
<feature type="compositionally biased region" description="Low complexity" evidence="7">
    <location>
        <begin position="106"/>
        <end position="116"/>
    </location>
</feature>
<evidence type="ECO:0000313" key="9">
    <source>
        <dbReference type="Proteomes" id="UP000034164"/>
    </source>
</evidence>
<gene>
    <name evidence="8" type="ORF">EMCG_08921</name>
</gene>